<name>A0A9W6TFE1_9STRA</name>
<dbReference type="EMBL" id="BSXW01000108">
    <property type="protein sequence ID" value="GMF12215.1"/>
    <property type="molecule type" value="Genomic_DNA"/>
</dbReference>
<dbReference type="AlphaFoldDB" id="A0A9W6TFE1"/>
<feature type="compositionally biased region" description="Low complexity" evidence="1">
    <location>
        <begin position="1"/>
        <end position="16"/>
    </location>
</feature>
<evidence type="ECO:0000313" key="2">
    <source>
        <dbReference type="EMBL" id="GMF12215.1"/>
    </source>
</evidence>
<gene>
    <name evidence="2" type="ORF">Plil01_000285500</name>
</gene>
<evidence type="ECO:0000256" key="1">
    <source>
        <dbReference type="SAM" id="MobiDB-lite"/>
    </source>
</evidence>
<evidence type="ECO:0000313" key="3">
    <source>
        <dbReference type="Proteomes" id="UP001165083"/>
    </source>
</evidence>
<protein>
    <submittedName>
        <fullName evidence="2">Unnamed protein product</fullName>
    </submittedName>
</protein>
<proteinExistence type="predicted"/>
<organism evidence="2 3">
    <name type="scientific">Phytophthora lilii</name>
    <dbReference type="NCBI Taxonomy" id="2077276"/>
    <lineage>
        <taxon>Eukaryota</taxon>
        <taxon>Sar</taxon>
        <taxon>Stramenopiles</taxon>
        <taxon>Oomycota</taxon>
        <taxon>Peronosporomycetes</taxon>
        <taxon>Peronosporales</taxon>
        <taxon>Peronosporaceae</taxon>
        <taxon>Phytophthora</taxon>
    </lineage>
</organism>
<comment type="caution">
    <text evidence="2">The sequence shown here is derived from an EMBL/GenBank/DDBJ whole genome shotgun (WGS) entry which is preliminary data.</text>
</comment>
<feature type="region of interest" description="Disordered" evidence="1">
    <location>
        <begin position="1"/>
        <end position="101"/>
    </location>
</feature>
<accession>A0A9W6TFE1</accession>
<keyword evidence="3" id="KW-1185">Reference proteome</keyword>
<reference evidence="2" key="1">
    <citation type="submission" date="2023-04" db="EMBL/GenBank/DDBJ databases">
        <title>Phytophthora lilii NBRC 32176.</title>
        <authorList>
            <person name="Ichikawa N."/>
            <person name="Sato H."/>
            <person name="Tonouchi N."/>
        </authorList>
    </citation>
    <scope>NUCLEOTIDE SEQUENCE</scope>
    <source>
        <strain evidence="2">NBRC 32176</strain>
    </source>
</reference>
<sequence length="201" mass="22341">MADLQASSSRACSSPSKAPPVPPTGMRSPTKIRTPTKLVRPRESLWASRNRGAKKRLLDAADELSESALPRPKRVKVSTDKATAESETTAGSGKSLRPGDALKASADENCTGYEQRLRRQVQVARCLEEDLLRDNARMRLQALSLREVVDFYYGLLAKMELVVAQQRPGEEHVAKLREQLQRIFRASKPVETQVSVVKEQC</sequence>
<dbReference type="OrthoDB" id="159401at2759"/>
<dbReference type="Proteomes" id="UP001165083">
    <property type="component" value="Unassembled WGS sequence"/>
</dbReference>